<keyword evidence="2" id="KW-1185">Reference proteome</keyword>
<protein>
    <submittedName>
        <fullName evidence="1">Uncharacterized protein</fullName>
    </submittedName>
</protein>
<reference evidence="1 2" key="1">
    <citation type="journal article" date="2018" name="Nat. Ecol. Evol.">
        <title>Shark genomes provide insights into elasmobranch evolution and the origin of vertebrates.</title>
        <authorList>
            <person name="Hara Y"/>
            <person name="Yamaguchi K"/>
            <person name="Onimaru K"/>
            <person name="Kadota M"/>
            <person name="Koyanagi M"/>
            <person name="Keeley SD"/>
            <person name="Tatsumi K"/>
            <person name="Tanaka K"/>
            <person name="Motone F"/>
            <person name="Kageyama Y"/>
            <person name="Nozu R"/>
            <person name="Adachi N"/>
            <person name="Nishimura O"/>
            <person name="Nakagawa R"/>
            <person name="Tanegashima C"/>
            <person name="Kiyatake I"/>
            <person name="Matsumoto R"/>
            <person name="Murakumo K"/>
            <person name="Nishida K"/>
            <person name="Terakita A"/>
            <person name="Kuratani S"/>
            <person name="Sato K"/>
            <person name="Hyodo S Kuraku.S."/>
        </authorList>
    </citation>
    <scope>NUCLEOTIDE SEQUENCE [LARGE SCALE GENOMIC DNA]</scope>
</reference>
<proteinExistence type="predicted"/>
<dbReference type="EMBL" id="BFAA01020883">
    <property type="protein sequence ID" value="GCB82559.1"/>
    <property type="molecule type" value="Genomic_DNA"/>
</dbReference>
<sequence length="66" mass="7510">GTRLEEQRCSLPQLQKREFENFSRPSIQEVCEFSFLQFYPLILALSLTPSVPFSLSLFPASLSATL</sequence>
<feature type="non-terminal residue" evidence="1">
    <location>
        <position position="1"/>
    </location>
</feature>
<gene>
    <name evidence="1" type="ORF">scyTo_0022024</name>
</gene>
<dbReference type="Proteomes" id="UP000288216">
    <property type="component" value="Unassembled WGS sequence"/>
</dbReference>
<evidence type="ECO:0000313" key="1">
    <source>
        <dbReference type="EMBL" id="GCB82559.1"/>
    </source>
</evidence>
<dbReference type="AlphaFoldDB" id="A0A401QB00"/>
<evidence type="ECO:0000313" key="2">
    <source>
        <dbReference type="Proteomes" id="UP000288216"/>
    </source>
</evidence>
<comment type="caution">
    <text evidence="1">The sequence shown here is derived from an EMBL/GenBank/DDBJ whole genome shotgun (WGS) entry which is preliminary data.</text>
</comment>
<name>A0A401QB00_SCYTO</name>
<organism evidence="1 2">
    <name type="scientific">Scyliorhinus torazame</name>
    <name type="common">Cloudy catshark</name>
    <name type="synonym">Catulus torazame</name>
    <dbReference type="NCBI Taxonomy" id="75743"/>
    <lineage>
        <taxon>Eukaryota</taxon>
        <taxon>Metazoa</taxon>
        <taxon>Chordata</taxon>
        <taxon>Craniata</taxon>
        <taxon>Vertebrata</taxon>
        <taxon>Chondrichthyes</taxon>
        <taxon>Elasmobranchii</taxon>
        <taxon>Galeomorphii</taxon>
        <taxon>Galeoidea</taxon>
        <taxon>Carcharhiniformes</taxon>
        <taxon>Scyliorhinidae</taxon>
        <taxon>Scyliorhinus</taxon>
    </lineage>
</organism>
<accession>A0A401QB00</accession>